<feature type="region of interest" description="Disordered" evidence="12">
    <location>
        <begin position="140"/>
        <end position="161"/>
    </location>
</feature>
<feature type="transmembrane region" description="Helical" evidence="13">
    <location>
        <begin position="578"/>
        <end position="596"/>
    </location>
</feature>
<dbReference type="EMBL" id="JALLPJ020001368">
    <property type="protein sequence ID" value="KAL3767366.1"/>
    <property type="molecule type" value="Genomic_DNA"/>
</dbReference>
<keyword evidence="8" id="KW-0378">Hydrolase</keyword>
<feature type="region of interest" description="Disordered" evidence="12">
    <location>
        <begin position="96"/>
        <end position="115"/>
    </location>
</feature>
<evidence type="ECO:0000256" key="8">
    <source>
        <dbReference type="ARBA" id="ARBA00022801"/>
    </source>
</evidence>
<dbReference type="GO" id="GO:0006508">
    <property type="term" value="P:proteolysis"/>
    <property type="evidence" value="ECO:0007669"/>
    <property type="project" value="UniProtKB-KW"/>
</dbReference>
<evidence type="ECO:0000259" key="14">
    <source>
        <dbReference type="Pfam" id="PF02163"/>
    </source>
</evidence>
<evidence type="ECO:0000256" key="12">
    <source>
        <dbReference type="SAM" id="MobiDB-lite"/>
    </source>
</evidence>
<organism evidence="15 16">
    <name type="scientific">Cyclotella atomus</name>
    <dbReference type="NCBI Taxonomy" id="382360"/>
    <lineage>
        <taxon>Eukaryota</taxon>
        <taxon>Sar</taxon>
        <taxon>Stramenopiles</taxon>
        <taxon>Ochrophyta</taxon>
        <taxon>Bacillariophyta</taxon>
        <taxon>Coscinodiscophyceae</taxon>
        <taxon>Thalassiosirophycidae</taxon>
        <taxon>Stephanodiscales</taxon>
        <taxon>Stephanodiscaceae</taxon>
        <taxon>Cyclotella</taxon>
    </lineage>
</organism>
<keyword evidence="16" id="KW-1185">Reference proteome</keyword>
<dbReference type="GO" id="GO:0016020">
    <property type="term" value="C:membrane"/>
    <property type="evidence" value="ECO:0007669"/>
    <property type="project" value="UniProtKB-SubCell"/>
</dbReference>
<comment type="caution">
    <text evidence="15">The sequence shown here is derived from an EMBL/GenBank/DDBJ whole genome shotgun (WGS) entry which is preliminary data.</text>
</comment>
<dbReference type="Pfam" id="PF02163">
    <property type="entry name" value="Peptidase_M50"/>
    <property type="match status" value="1"/>
</dbReference>
<evidence type="ECO:0000313" key="16">
    <source>
        <dbReference type="Proteomes" id="UP001530400"/>
    </source>
</evidence>
<keyword evidence="4" id="KW-0150">Chloroplast</keyword>
<feature type="transmembrane region" description="Helical" evidence="13">
    <location>
        <begin position="617"/>
        <end position="637"/>
    </location>
</feature>
<feature type="transmembrane region" description="Helical" evidence="13">
    <location>
        <begin position="673"/>
        <end position="690"/>
    </location>
</feature>
<evidence type="ECO:0000256" key="13">
    <source>
        <dbReference type="SAM" id="Phobius"/>
    </source>
</evidence>
<dbReference type="PANTHER" id="PTHR31412:SF0">
    <property type="entry name" value="ZINC METALLOPROTEASE EGY1, CHLOROPLASTIC-RELATED"/>
    <property type="match status" value="1"/>
</dbReference>
<dbReference type="Proteomes" id="UP001530400">
    <property type="component" value="Unassembled WGS sequence"/>
</dbReference>
<keyword evidence="10 13" id="KW-1133">Transmembrane helix</keyword>
<comment type="similarity">
    <text evidence="3">Belongs to the peptidase M50B family.</text>
</comment>
<dbReference type="InterPro" id="IPR008915">
    <property type="entry name" value="Peptidase_M50"/>
</dbReference>
<keyword evidence="9" id="KW-0809">Transit peptide</keyword>
<dbReference type="InterPro" id="IPR044838">
    <property type="entry name" value="EGY1-like"/>
</dbReference>
<dbReference type="AlphaFoldDB" id="A0ABD3MX20"/>
<evidence type="ECO:0000256" key="9">
    <source>
        <dbReference type="ARBA" id="ARBA00022946"/>
    </source>
</evidence>
<evidence type="ECO:0000256" key="4">
    <source>
        <dbReference type="ARBA" id="ARBA00022528"/>
    </source>
</evidence>
<feature type="compositionally biased region" description="Low complexity" evidence="12">
    <location>
        <begin position="142"/>
        <end position="159"/>
    </location>
</feature>
<dbReference type="GO" id="GO:0008233">
    <property type="term" value="F:peptidase activity"/>
    <property type="evidence" value="ECO:0007669"/>
    <property type="project" value="UniProtKB-KW"/>
</dbReference>
<proteinExistence type="inferred from homology"/>
<evidence type="ECO:0000256" key="7">
    <source>
        <dbReference type="ARBA" id="ARBA00022692"/>
    </source>
</evidence>
<gene>
    <name evidence="15" type="ORF">ACHAWO_006912</name>
</gene>
<protein>
    <recommendedName>
        <fullName evidence="14">Peptidase M50 domain-containing protein</fullName>
    </recommendedName>
</protein>
<evidence type="ECO:0000256" key="10">
    <source>
        <dbReference type="ARBA" id="ARBA00022989"/>
    </source>
</evidence>
<name>A0ABD3MX20_9STRA</name>
<feature type="compositionally biased region" description="Polar residues" evidence="12">
    <location>
        <begin position="96"/>
        <end position="111"/>
    </location>
</feature>
<comment type="subcellular location">
    <subcellularLocation>
        <location evidence="1">Membrane</location>
        <topology evidence="1">Multi-pass membrane protein</topology>
    </subcellularLocation>
    <subcellularLocation>
        <location evidence="2">Plastid</location>
        <location evidence="2">Chloroplast</location>
    </subcellularLocation>
</comment>
<feature type="domain" description="Peptidase M50" evidence="14">
    <location>
        <begin position="495"/>
        <end position="619"/>
    </location>
</feature>
<evidence type="ECO:0000256" key="2">
    <source>
        <dbReference type="ARBA" id="ARBA00004229"/>
    </source>
</evidence>
<keyword evidence="6" id="KW-0645">Protease</keyword>
<feature type="transmembrane region" description="Helical" evidence="13">
    <location>
        <begin position="502"/>
        <end position="526"/>
    </location>
</feature>
<keyword evidence="5" id="KW-0934">Plastid</keyword>
<evidence type="ECO:0000313" key="15">
    <source>
        <dbReference type="EMBL" id="KAL3767366.1"/>
    </source>
</evidence>
<evidence type="ECO:0000256" key="6">
    <source>
        <dbReference type="ARBA" id="ARBA00022670"/>
    </source>
</evidence>
<keyword evidence="7 13" id="KW-0812">Transmembrane</keyword>
<keyword evidence="11 13" id="KW-0472">Membrane</keyword>
<reference evidence="15 16" key="1">
    <citation type="submission" date="2024-10" db="EMBL/GenBank/DDBJ databases">
        <title>Updated reference genomes for cyclostephanoid diatoms.</title>
        <authorList>
            <person name="Roberts W.R."/>
            <person name="Alverson A.J."/>
        </authorList>
    </citation>
    <scope>NUCLEOTIDE SEQUENCE [LARGE SCALE GENOMIC DNA]</scope>
    <source>
        <strain evidence="15 16">AJA010-31</strain>
    </source>
</reference>
<dbReference type="PANTHER" id="PTHR31412">
    <property type="entry name" value="ZINC METALLOPROTEASE EGY1"/>
    <property type="match status" value="1"/>
</dbReference>
<dbReference type="GO" id="GO:0009507">
    <property type="term" value="C:chloroplast"/>
    <property type="evidence" value="ECO:0007669"/>
    <property type="project" value="UniProtKB-SubCell"/>
</dbReference>
<evidence type="ECO:0000256" key="3">
    <source>
        <dbReference type="ARBA" id="ARBA00007931"/>
    </source>
</evidence>
<accession>A0ABD3MX20</accession>
<evidence type="ECO:0000256" key="5">
    <source>
        <dbReference type="ARBA" id="ARBA00022640"/>
    </source>
</evidence>
<sequence length="691" mass="75491">MPKLIQAAAAAFLISNSLSFSPPQPRSVRHIPLTSNPTTTLLYSANDSELEAQKLQEKASQYRQEAEKLRLNLELKKIDELTDEIKEFAKGRDFAQQTRDSISMGSGMTQSDGKKLEQLRGKVADLVRTSTVINKEDAERMLGSLGTSSKESSTQSASSKEVKFTQEEIDAAMYLIEALPQAARETIAITAGYLSYREAKANPKDFVEQLASHQVSNMALRRVYAQSLVKDPNAKVIVVDETYSIEDIADALVEDLQERMDSNRAMELYPRSVQDMDEDLLPTEEDADAIFRLLDKSTFMATEKPIKVNGGYIIRGVNKRSTSVDLIEAIDKKIEKSFPKFTESFQVNYVEITADPADDEFIEDSLLITANKFPVAAPLPLGLLATGISCFWAFTYGINTFGGNPVVMQKLKEANDAATALASGSTGIDTSTYDLSWFNELLLPLLGSLALIQGCVIYEYQNNLPSLSHQIKLSAPVILPSKGLPYMSFQNRLKSSPKNYTALFDLAAAGPITGLAMSFLALLVGLQLTTSVDPTTAQLLPSLPVGFICQSSLGGTLVDMILGGGDGILLNQEAASQVPLHPIAIAGFLGMMINALDLLPIGSTDGGRMSQAALGRVWHLTFSSAIFFVLFVATFVADSQDIFLGYLFLYSFTQRDLEIPCRNEVDKVELPRVIVAVVSWAIAALILVPLR</sequence>
<evidence type="ECO:0000256" key="1">
    <source>
        <dbReference type="ARBA" id="ARBA00004141"/>
    </source>
</evidence>
<evidence type="ECO:0000256" key="11">
    <source>
        <dbReference type="ARBA" id="ARBA00023136"/>
    </source>
</evidence>